<proteinExistence type="predicted"/>
<protein>
    <submittedName>
        <fullName evidence="1">Uncharacterized protein</fullName>
    </submittedName>
</protein>
<dbReference type="Proteomes" id="UP000019812">
    <property type="component" value="Unassembled WGS sequence"/>
</dbReference>
<name>A0A084XU94_9PROT</name>
<reference evidence="1 2" key="1">
    <citation type="submission" date="2014-07" db="EMBL/GenBank/DDBJ databases">
        <title>Expanding our view of genomic diversity in Candidatus Accumulibacter clades.</title>
        <authorList>
            <person name="Skennerton C.T."/>
            <person name="Barr J.J."/>
            <person name="Slater F.R."/>
            <person name="Bond P.L."/>
            <person name="Tyson G.W."/>
        </authorList>
    </citation>
    <scope>NUCLEOTIDE SEQUENCE [LARGE SCALE GENOMIC DNA]</scope>
    <source>
        <strain evidence="2">SK-01</strain>
    </source>
</reference>
<gene>
    <name evidence="1" type="ORF">CAPSK01_004641</name>
</gene>
<organism evidence="1 2">
    <name type="scientific">Candidatus Accumulibacter vicinus</name>
    <dbReference type="NCBI Taxonomy" id="2954382"/>
    <lineage>
        <taxon>Bacteria</taxon>
        <taxon>Pseudomonadati</taxon>
        <taxon>Pseudomonadota</taxon>
        <taxon>Betaproteobacteria</taxon>
        <taxon>Candidatus Accumulibacter</taxon>
    </lineage>
</organism>
<accession>A0A084XU94</accession>
<dbReference type="STRING" id="1457154.CAPSK01_004641"/>
<comment type="caution">
    <text evidence="1">The sequence shown here is derived from an EMBL/GenBank/DDBJ whole genome shotgun (WGS) entry which is preliminary data.</text>
</comment>
<dbReference type="AlphaFoldDB" id="A0A084XU94"/>
<dbReference type="EMBL" id="JDSS02000052">
    <property type="protein sequence ID" value="KFB66038.1"/>
    <property type="molecule type" value="Genomic_DNA"/>
</dbReference>
<evidence type="ECO:0000313" key="1">
    <source>
        <dbReference type="EMBL" id="KFB66038.1"/>
    </source>
</evidence>
<evidence type="ECO:0000313" key="2">
    <source>
        <dbReference type="Proteomes" id="UP000019812"/>
    </source>
</evidence>
<sequence>MDAGEFKRWVAHQAVQDGPQTVGGKGTRVCTSCHEAKSEANFTWASGLGYFCKECSRKKLNAVKKHFQRRKTGVRK</sequence>